<protein>
    <submittedName>
        <fullName evidence="1">Uncharacterized protein</fullName>
    </submittedName>
</protein>
<dbReference type="Proteomes" id="UP000503096">
    <property type="component" value="Chromosome"/>
</dbReference>
<sequence length="50" mass="5756">MHKGYGNPLEQTERDKALLVVREAIVLESESWPFEYAGCIHEVQPMLLQV</sequence>
<dbReference type="AlphaFoldDB" id="A0A6M4H4R1"/>
<keyword evidence="2" id="KW-1185">Reference proteome</keyword>
<reference evidence="1 2" key="1">
    <citation type="submission" date="2020-04" db="EMBL/GenBank/DDBJ databases">
        <title>Usitatibacter rugosus gen. nov., sp. nov. and Usitatibacter palustris sp. nov., novel members of Usitatibacteraceae fam. nov. within the order Nitrosomonadales isolated from soil.</title>
        <authorList>
            <person name="Huber K.J."/>
            <person name="Neumann-Schaal M."/>
            <person name="Geppert A."/>
            <person name="Luckner M."/>
            <person name="Wanner G."/>
            <person name="Overmann J."/>
        </authorList>
    </citation>
    <scope>NUCLEOTIDE SEQUENCE [LARGE SCALE GENOMIC DNA]</scope>
    <source>
        <strain evidence="1 2">Swamp67</strain>
    </source>
</reference>
<accession>A0A6M4H4R1</accession>
<gene>
    <name evidence="1" type="ORF">DSM104440_00288</name>
</gene>
<name>A0A6M4H4R1_9PROT</name>
<evidence type="ECO:0000313" key="1">
    <source>
        <dbReference type="EMBL" id="QJR13504.1"/>
    </source>
</evidence>
<dbReference type="InParanoid" id="A0A6M4H4R1"/>
<organism evidence="1 2">
    <name type="scientific">Usitatibacter palustris</name>
    <dbReference type="NCBI Taxonomy" id="2732487"/>
    <lineage>
        <taxon>Bacteria</taxon>
        <taxon>Pseudomonadati</taxon>
        <taxon>Pseudomonadota</taxon>
        <taxon>Betaproteobacteria</taxon>
        <taxon>Nitrosomonadales</taxon>
        <taxon>Usitatibacteraceae</taxon>
        <taxon>Usitatibacter</taxon>
    </lineage>
</organism>
<proteinExistence type="predicted"/>
<dbReference type="KEGG" id="upl:DSM104440_00288"/>
<evidence type="ECO:0000313" key="2">
    <source>
        <dbReference type="Proteomes" id="UP000503096"/>
    </source>
</evidence>
<dbReference type="EMBL" id="CP053073">
    <property type="protein sequence ID" value="QJR13504.1"/>
    <property type="molecule type" value="Genomic_DNA"/>
</dbReference>